<organism evidence="1">
    <name type="scientific">Sesamum latifolium</name>
    <dbReference type="NCBI Taxonomy" id="2727402"/>
    <lineage>
        <taxon>Eukaryota</taxon>
        <taxon>Viridiplantae</taxon>
        <taxon>Streptophyta</taxon>
        <taxon>Embryophyta</taxon>
        <taxon>Tracheophyta</taxon>
        <taxon>Spermatophyta</taxon>
        <taxon>Magnoliopsida</taxon>
        <taxon>eudicotyledons</taxon>
        <taxon>Gunneridae</taxon>
        <taxon>Pentapetalae</taxon>
        <taxon>asterids</taxon>
        <taxon>lamiids</taxon>
        <taxon>Lamiales</taxon>
        <taxon>Pedaliaceae</taxon>
        <taxon>Sesamum</taxon>
    </lineage>
</organism>
<proteinExistence type="predicted"/>
<comment type="caution">
    <text evidence="1">The sequence shown here is derived from an EMBL/GenBank/DDBJ whole genome shotgun (WGS) entry which is preliminary data.</text>
</comment>
<gene>
    <name evidence="1" type="ORF">Slati_2742700</name>
</gene>
<reference evidence="1" key="1">
    <citation type="submission" date="2020-06" db="EMBL/GenBank/DDBJ databases">
        <authorList>
            <person name="Li T."/>
            <person name="Hu X."/>
            <person name="Zhang T."/>
            <person name="Song X."/>
            <person name="Zhang H."/>
            <person name="Dai N."/>
            <person name="Sheng W."/>
            <person name="Hou X."/>
            <person name="Wei L."/>
        </authorList>
    </citation>
    <scope>NUCLEOTIDE SEQUENCE</scope>
    <source>
        <strain evidence="1">KEN1</strain>
        <tissue evidence="1">Leaf</tissue>
    </source>
</reference>
<reference evidence="1" key="2">
    <citation type="journal article" date="2024" name="Plant">
        <title>Genomic evolution and insights into agronomic trait innovations of Sesamum species.</title>
        <authorList>
            <person name="Miao H."/>
            <person name="Wang L."/>
            <person name="Qu L."/>
            <person name="Liu H."/>
            <person name="Sun Y."/>
            <person name="Le M."/>
            <person name="Wang Q."/>
            <person name="Wei S."/>
            <person name="Zheng Y."/>
            <person name="Lin W."/>
            <person name="Duan Y."/>
            <person name="Cao H."/>
            <person name="Xiong S."/>
            <person name="Wang X."/>
            <person name="Wei L."/>
            <person name="Li C."/>
            <person name="Ma Q."/>
            <person name="Ju M."/>
            <person name="Zhao R."/>
            <person name="Li G."/>
            <person name="Mu C."/>
            <person name="Tian Q."/>
            <person name="Mei H."/>
            <person name="Zhang T."/>
            <person name="Gao T."/>
            <person name="Zhang H."/>
        </authorList>
    </citation>
    <scope>NUCLEOTIDE SEQUENCE</scope>
    <source>
        <strain evidence="1">KEN1</strain>
    </source>
</reference>
<dbReference type="AlphaFoldDB" id="A0AAW2VYK1"/>
<evidence type="ECO:0008006" key="2">
    <source>
        <dbReference type="Google" id="ProtNLM"/>
    </source>
</evidence>
<protein>
    <recommendedName>
        <fullName evidence="2">Secreted protein</fullName>
    </recommendedName>
</protein>
<name>A0AAW2VYK1_9LAMI</name>
<dbReference type="EMBL" id="JACGWN010000009">
    <property type="protein sequence ID" value="KAL0434084.1"/>
    <property type="molecule type" value="Genomic_DNA"/>
</dbReference>
<accession>A0AAW2VYK1</accession>
<sequence>MSPHPCIFINCMARFLCPFLFPLLPPFLRRLSSFQQWTTPIWAPLHDEHTNLNGFRHRFLVGDGHLNAQLGRVMGELQ</sequence>
<evidence type="ECO:0000313" key="1">
    <source>
        <dbReference type="EMBL" id="KAL0434084.1"/>
    </source>
</evidence>